<accession>A0ACC2JRD1</accession>
<dbReference type="Proteomes" id="UP001153332">
    <property type="component" value="Unassembled WGS sequence"/>
</dbReference>
<protein>
    <submittedName>
        <fullName evidence="1">Uncharacterized protein</fullName>
    </submittedName>
</protein>
<gene>
    <name evidence="1" type="ORF">O1611_g3726</name>
</gene>
<keyword evidence="2" id="KW-1185">Reference proteome</keyword>
<proteinExistence type="predicted"/>
<name>A0ACC2JRD1_9PEZI</name>
<dbReference type="EMBL" id="JAPUUL010000630">
    <property type="protein sequence ID" value="KAJ8129902.1"/>
    <property type="molecule type" value="Genomic_DNA"/>
</dbReference>
<evidence type="ECO:0000313" key="1">
    <source>
        <dbReference type="EMBL" id="KAJ8129902.1"/>
    </source>
</evidence>
<reference evidence="1" key="1">
    <citation type="submission" date="2022-12" db="EMBL/GenBank/DDBJ databases">
        <title>Genome Sequence of Lasiodiplodia mahajangana.</title>
        <authorList>
            <person name="Buettner E."/>
        </authorList>
    </citation>
    <scope>NUCLEOTIDE SEQUENCE</scope>
    <source>
        <strain evidence="1">VT137</strain>
    </source>
</reference>
<sequence length="86" mass="9405">MARTHHSVAWQGRNPGDNVRRIGTTATIPPRLSGTAANVPTAGSMPQQLQPMLELHAADQRFWTRCKKHEGLLPHLATLRGFSASP</sequence>
<organism evidence="1 2">
    <name type="scientific">Lasiodiplodia mahajangana</name>
    <dbReference type="NCBI Taxonomy" id="1108764"/>
    <lineage>
        <taxon>Eukaryota</taxon>
        <taxon>Fungi</taxon>
        <taxon>Dikarya</taxon>
        <taxon>Ascomycota</taxon>
        <taxon>Pezizomycotina</taxon>
        <taxon>Dothideomycetes</taxon>
        <taxon>Dothideomycetes incertae sedis</taxon>
        <taxon>Botryosphaeriales</taxon>
        <taxon>Botryosphaeriaceae</taxon>
        <taxon>Lasiodiplodia</taxon>
    </lineage>
</organism>
<comment type="caution">
    <text evidence="1">The sequence shown here is derived from an EMBL/GenBank/DDBJ whole genome shotgun (WGS) entry which is preliminary data.</text>
</comment>
<evidence type="ECO:0000313" key="2">
    <source>
        <dbReference type="Proteomes" id="UP001153332"/>
    </source>
</evidence>